<dbReference type="PANTHER" id="PTHR24220">
    <property type="entry name" value="IMPORT ATP-BINDING PROTEIN"/>
    <property type="match status" value="1"/>
</dbReference>
<keyword evidence="9 11" id="KW-0472">Membrane</keyword>
<evidence type="ECO:0000256" key="2">
    <source>
        <dbReference type="ARBA" id="ARBA00004202"/>
    </source>
</evidence>
<sequence length="222" mass="24884">MIYFQQVSKSYLSGIQAIQDVDLHIRPAEMVFITGNSSAGKSTLLKLICGLERPSTGHILFCGHNLSRLKYNEVPFLRRKIGMIFPDHLMLLDGTVYENVAMPLVITGTSIEDIRRRVSATLDKVGLLDKACYFIGQLSRGEKQLVAIARAVVNKPVILLADEPTGNLDEVLSQGMLRLFEEFNRFGVTVLIATHDTRLITSRNYRILTLKQGRMCRGIYGL</sequence>
<comment type="subunit">
    <text evidence="11">Homodimer. Forms a membrane-associated complex with FtsX.</text>
</comment>
<organism evidence="13 14">
    <name type="scientific">Candidatus Palibaumannia cicadellinicola</name>
    <dbReference type="NCBI Taxonomy" id="186490"/>
    <lineage>
        <taxon>Bacteria</taxon>
        <taxon>Pseudomonadati</taxon>
        <taxon>Pseudomonadota</taxon>
        <taxon>Gammaproteobacteria</taxon>
        <taxon>Candidatus Palibaumannia</taxon>
    </lineage>
</organism>
<evidence type="ECO:0000256" key="11">
    <source>
        <dbReference type="RuleBase" id="RU365094"/>
    </source>
</evidence>
<dbReference type="NCBIfam" id="TIGR02673">
    <property type="entry name" value="FtsE"/>
    <property type="match status" value="1"/>
</dbReference>
<evidence type="ECO:0000256" key="3">
    <source>
        <dbReference type="ARBA" id="ARBA00005417"/>
    </source>
</evidence>
<dbReference type="SMART" id="SM00382">
    <property type="entry name" value="AAA"/>
    <property type="match status" value="1"/>
</dbReference>
<proteinExistence type="inferred from homology"/>
<dbReference type="InterPro" id="IPR015854">
    <property type="entry name" value="ABC_transpr_LolD-like"/>
</dbReference>
<comment type="subcellular location">
    <subcellularLocation>
        <location evidence="11">Cell inner membrane</location>
        <topology evidence="11">Peripheral membrane protein</topology>
        <orientation evidence="11">Cytoplasmic side</orientation>
    </subcellularLocation>
    <subcellularLocation>
        <location evidence="2">Cell membrane</location>
        <topology evidence="2">Peripheral membrane protein</topology>
    </subcellularLocation>
</comment>
<dbReference type="InterPro" id="IPR003439">
    <property type="entry name" value="ABC_transporter-like_ATP-bd"/>
</dbReference>
<evidence type="ECO:0000256" key="8">
    <source>
        <dbReference type="ARBA" id="ARBA00022840"/>
    </source>
</evidence>
<comment type="similarity">
    <text evidence="3 11">Belongs to the ABC transporter superfamily.</text>
</comment>
<dbReference type="Gene3D" id="3.40.50.300">
    <property type="entry name" value="P-loop containing nucleotide triphosphate hydrolases"/>
    <property type="match status" value="1"/>
</dbReference>
<dbReference type="PANTHER" id="PTHR24220:SF470">
    <property type="entry name" value="CELL DIVISION ATP-BINDING PROTEIN FTSE"/>
    <property type="match status" value="1"/>
</dbReference>
<keyword evidence="8 11" id="KW-0067">ATP-binding</keyword>
<dbReference type="EMBL" id="CP008985">
    <property type="protein sequence ID" value="AIN46955.1"/>
    <property type="molecule type" value="Genomic_DNA"/>
</dbReference>
<dbReference type="AlphaFoldDB" id="A0A088MX75"/>
<dbReference type="KEGG" id="bcib:IM45_139"/>
<dbReference type="RefSeq" id="WP_038497805.1">
    <property type="nucleotide sequence ID" value="NZ_CP008985.1"/>
</dbReference>
<keyword evidence="7 11" id="KW-0547">Nucleotide-binding</keyword>
<evidence type="ECO:0000256" key="4">
    <source>
        <dbReference type="ARBA" id="ARBA00020019"/>
    </source>
</evidence>
<evidence type="ECO:0000313" key="13">
    <source>
        <dbReference type="EMBL" id="AIN46955.1"/>
    </source>
</evidence>
<evidence type="ECO:0000256" key="7">
    <source>
        <dbReference type="ARBA" id="ARBA00022741"/>
    </source>
</evidence>
<dbReference type="InterPro" id="IPR003593">
    <property type="entry name" value="AAA+_ATPase"/>
</dbReference>
<dbReference type="GO" id="GO:0016887">
    <property type="term" value="F:ATP hydrolysis activity"/>
    <property type="evidence" value="ECO:0007669"/>
    <property type="project" value="InterPro"/>
</dbReference>
<accession>A0A088MX75</accession>
<evidence type="ECO:0000256" key="9">
    <source>
        <dbReference type="ARBA" id="ARBA00023136"/>
    </source>
</evidence>
<dbReference type="InterPro" id="IPR005286">
    <property type="entry name" value="Cell_div_FtsE"/>
</dbReference>
<keyword evidence="5 11" id="KW-1003">Cell membrane</keyword>
<comment type="function">
    <text evidence="1">Part of the ABC transporter FtsEX involved in cellular division. Important for assembly or stability of the septal ring.</text>
</comment>
<keyword evidence="10 11" id="KW-0131">Cell cycle</keyword>
<dbReference type="PROSITE" id="PS50893">
    <property type="entry name" value="ABC_TRANSPORTER_2"/>
    <property type="match status" value="1"/>
</dbReference>
<dbReference type="InterPro" id="IPR027417">
    <property type="entry name" value="P-loop_NTPase"/>
</dbReference>
<protein>
    <recommendedName>
        <fullName evidence="4 11">Cell division ATP-binding protein FtsE</fullName>
    </recommendedName>
</protein>
<dbReference type="OrthoDB" id="9802264at2"/>
<keyword evidence="6 11" id="KW-0132">Cell division</keyword>
<gene>
    <name evidence="11" type="primary">ftsE</name>
    <name evidence="13" type="ORF">IM45_139</name>
</gene>
<evidence type="ECO:0000313" key="14">
    <source>
        <dbReference type="Proteomes" id="UP000067325"/>
    </source>
</evidence>
<evidence type="ECO:0000256" key="6">
    <source>
        <dbReference type="ARBA" id="ARBA00022618"/>
    </source>
</evidence>
<dbReference type="eggNOG" id="COG2884">
    <property type="taxonomic scope" value="Bacteria"/>
</dbReference>
<dbReference type="GO" id="GO:0051301">
    <property type="term" value="P:cell division"/>
    <property type="evidence" value="ECO:0007669"/>
    <property type="project" value="UniProtKB-UniRule"/>
</dbReference>
<dbReference type="Pfam" id="PF00005">
    <property type="entry name" value="ABC_tran"/>
    <property type="match status" value="1"/>
</dbReference>
<dbReference type="SUPFAM" id="SSF52540">
    <property type="entry name" value="P-loop containing nucleoside triphosphate hydrolases"/>
    <property type="match status" value="1"/>
</dbReference>
<name>A0A088MX75_9GAMM</name>
<dbReference type="GO" id="GO:0005524">
    <property type="term" value="F:ATP binding"/>
    <property type="evidence" value="ECO:0007669"/>
    <property type="project" value="UniProtKB-UniRule"/>
</dbReference>
<dbReference type="Proteomes" id="UP000067325">
    <property type="component" value="Chromosome"/>
</dbReference>
<dbReference type="GO" id="GO:0005886">
    <property type="term" value="C:plasma membrane"/>
    <property type="evidence" value="ECO:0007669"/>
    <property type="project" value="UniProtKB-SubCell"/>
</dbReference>
<reference evidence="13 14" key="1">
    <citation type="journal article" date="2014" name="MBio">
        <title>Differential genome evolution between companion symbionts in an insect-bacterial symbiosis.</title>
        <authorList>
            <person name="Bennett G.M."/>
            <person name="McCutcheon J.P."/>
            <person name="MacDonald B.R."/>
            <person name="Romanovicz D."/>
            <person name="Moran N.A."/>
        </authorList>
    </citation>
    <scope>NUCLEOTIDE SEQUENCE [LARGE SCALE GENOMIC DNA]</scope>
    <source>
        <strain evidence="13 14">BGSS</strain>
    </source>
</reference>
<evidence type="ECO:0000256" key="10">
    <source>
        <dbReference type="ARBA" id="ARBA00023306"/>
    </source>
</evidence>
<evidence type="ECO:0000256" key="1">
    <source>
        <dbReference type="ARBA" id="ARBA00002579"/>
    </source>
</evidence>
<feature type="domain" description="ABC transporter" evidence="12">
    <location>
        <begin position="2"/>
        <end position="222"/>
    </location>
</feature>
<dbReference type="FunFam" id="3.40.50.300:FF:000056">
    <property type="entry name" value="Cell division ATP-binding protein FtsE"/>
    <property type="match status" value="1"/>
</dbReference>
<evidence type="ECO:0000256" key="5">
    <source>
        <dbReference type="ARBA" id="ARBA00022475"/>
    </source>
</evidence>
<dbReference type="GO" id="GO:0022857">
    <property type="term" value="F:transmembrane transporter activity"/>
    <property type="evidence" value="ECO:0007669"/>
    <property type="project" value="TreeGrafter"/>
</dbReference>
<evidence type="ECO:0000259" key="12">
    <source>
        <dbReference type="PROSITE" id="PS50893"/>
    </source>
</evidence>